<name>A0ACC0BRY3_CATRO</name>
<proteinExistence type="predicted"/>
<dbReference type="Proteomes" id="UP001060085">
    <property type="component" value="Linkage Group LG02"/>
</dbReference>
<reference evidence="2" key="1">
    <citation type="journal article" date="2023" name="Nat. Plants">
        <title>Single-cell RNA sequencing provides a high-resolution roadmap for understanding the multicellular compartmentation of specialized metabolism.</title>
        <authorList>
            <person name="Sun S."/>
            <person name="Shen X."/>
            <person name="Li Y."/>
            <person name="Li Y."/>
            <person name="Wang S."/>
            <person name="Li R."/>
            <person name="Zhang H."/>
            <person name="Shen G."/>
            <person name="Guo B."/>
            <person name="Wei J."/>
            <person name="Xu J."/>
            <person name="St-Pierre B."/>
            <person name="Chen S."/>
            <person name="Sun C."/>
        </authorList>
    </citation>
    <scope>NUCLEOTIDE SEQUENCE [LARGE SCALE GENOMIC DNA]</scope>
</reference>
<sequence>MIFDVIGPSFGPLFSNYTYEEASNSAKQKFSSPSGPSLLPSPIIGECCFNVIITNIYCVICLIILIHIELYVFRDHEEYITSRRNGRTASPYILGNIDVEKELSPLQVPATNKTKFASIVPENMKLVYLRQSFVHELLKTESYETELIGSFVRVPLPLDDRKRMSYQLVQVTGIINEVGSIKLQLLSIAREISIDLLQERNFTENFAKEMRHIEAEIGHTNERDTDTDILSIFFSLEILPQSISARFDFNLIISQIKGFIISNDTRGAYLNEFCDLNLLGFSHYLNCWI</sequence>
<organism evidence="1 2">
    <name type="scientific">Catharanthus roseus</name>
    <name type="common">Madagascar periwinkle</name>
    <name type="synonym">Vinca rosea</name>
    <dbReference type="NCBI Taxonomy" id="4058"/>
    <lineage>
        <taxon>Eukaryota</taxon>
        <taxon>Viridiplantae</taxon>
        <taxon>Streptophyta</taxon>
        <taxon>Embryophyta</taxon>
        <taxon>Tracheophyta</taxon>
        <taxon>Spermatophyta</taxon>
        <taxon>Magnoliopsida</taxon>
        <taxon>eudicotyledons</taxon>
        <taxon>Gunneridae</taxon>
        <taxon>Pentapetalae</taxon>
        <taxon>asterids</taxon>
        <taxon>lamiids</taxon>
        <taxon>Gentianales</taxon>
        <taxon>Apocynaceae</taxon>
        <taxon>Rauvolfioideae</taxon>
        <taxon>Vinceae</taxon>
        <taxon>Catharanthinae</taxon>
        <taxon>Catharanthus</taxon>
    </lineage>
</organism>
<dbReference type="EMBL" id="CM044702">
    <property type="protein sequence ID" value="KAI5675390.1"/>
    <property type="molecule type" value="Genomic_DNA"/>
</dbReference>
<keyword evidence="2" id="KW-1185">Reference proteome</keyword>
<evidence type="ECO:0000313" key="2">
    <source>
        <dbReference type="Proteomes" id="UP001060085"/>
    </source>
</evidence>
<comment type="caution">
    <text evidence="1">The sequence shown here is derived from an EMBL/GenBank/DDBJ whole genome shotgun (WGS) entry which is preliminary data.</text>
</comment>
<accession>A0ACC0BRY3</accession>
<gene>
    <name evidence="1" type="ORF">M9H77_06340</name>
</gene>
<evidence type="ECO:0000313" key="1">
    <source>
        <dbReference type="EMBL" id="KAI5675390.1"/>
    </source>
</evidence>
<protein>
    <submittedName>
        <fullName evidence="1">Uncharacterized protein</fullName>
    </submittedName>
</protein>